<feature type="binding site" evidence="5">
    <location>
        <position position="86"/>
    </location>
    <ligand>
        <name>Mg(2+)</name>
        <dbReference type="ChEBI" id="CHEBI:18420"/>
    </ligand>
</feature>
<keyword evidence="3 5" id="KW-0479">Metal-binding</keyword>
<evidence type="ECO:0000256" key="5">
    <source>
        <dbReference type="HAMAP-Rule" id="MF_00265"/>
    </source>
</evidence>
<organism evidence="7 8">
    <name type="scientific">Mesorhizobium alhagi CCNWXJ12-2</name>
    <dbReference type="NCBI Taxonomy" id="1107882"/>
    <lineage>
        <taxon>Bacteria</taxon>
        <taxon>Pseudomonadati</taxon>
        <taxon>Pseudomonadota</taxon>
        <taxon>Alphaproteobacteria</taxon>
        <taxon>Hyphomicrobiales</taxon>
        <taxon>Phyllobacteriaceae</taxon>
        <taxon>Allomesorhizobium</taxon>
    </lineage>
</organism>
<evidence type="ECO:0000256" key="3">
    <source>
        <dbReference type="ARBA" id="ARBA00022723"/>
    </source>
</evidence>
<dbReference type="RefSeq" id="WP_008837706.1">
    <property type="nucleotide sequence ID" value="NZ_AHAM01000170.1"/>
</dbReference>
<comment type="similarity">
    <text evidence="5">Belongs to the PINc/VapC protein family.</text>
</comment>
<dbReference type="GO" id="GO:0000287">
    <property type="term" value="F:magnesium ion binding"/>
    <property type="evidence" value="ECO:0007669"/>
    <property type="project" value="UniProtKB-UniRule"/>
</dbReference>
<keyword evidence="5" id="KW-0800">Toxin</keyword>
<dbReference type="GO" id="GO:0004540">
    <property type="term" value="F:RNA nuclease activity"/>
    <property type="evidence" value="ECO:0007669"/>
    <property type="project" value="InterPro"/>
</dbReference>
<keyword evidence="4 5" id="KW-0378">Hydrolase</keyword>
<dbReference type="AlphaFoldDB" id="H0HV96"/>
<keyword evidence="1 5" id="KW-1277">Toxin-antitoxin system</keyword>
<dbReference type="Pfam" id="PF01850">
    <property type="entry name" value="PIN"/>
    <property type="match status" value="1"/>
</dbReference>
<proteinExistence type="inferred from homology"/>
<dbReference type="GO" id="GO:0016787">
    <property type="term" value="F:hydrolase activity"/>
    <property type="evidence" value="ECO:0007669"/>
    <property type="project" value="UniProtKB-KW"/>
</dbReference>
<reference evidence="7 8" key="1">
    <citation type="journal article" date="2012" name="J. Bacteriol.">
        <title>Draft Genome Sequence of Mesorhizobium alhagi CCNWXJ12-2T, a Novel Salt-Resistant Species Isolated from the Desert of Northwestern China.</title>
        <authorList>
            <person name="Zhou M."/>
            <person name="Chen W."/>
            <person name="Chen H."/>
            <person name="Wei G."/>
        </authorList>
    </citation>
    <scope>NUCLEOTIDE SEQUENCE [LARGE SCALE GENOMIC DNA]</scope>
    <source>
        <strain evidence="7 8">CCNWXJ12-2</strain>
    </source>
</reference>
<evidence type="ECO:0000313" key="7">
    <source>
        <dbReference type="EMBL" id="EHK55353.1"/>
    </source>
</evidence>
<sequence>MILVDSSIWIDHFRQRNIALQELLSRRLVLSHPFVIGELAMGSLRDRSLIIEDVSDLPMALVAEDHEVLALVDRLKLHGRGIGYLDVHLLASVRLTGNASLWTRDRRLHAAAEENGLAADLPATPLN</sequence>
<name>H0HV96_9HYPH</name>
<dbReference type="InterPro" id="IPR029060">
    <property type="entry name" value="PIN-like_dom_sf"/>
</dbReference>
<evidence type="ECO:0000313" key="8">
    <source>
        <dbReference type="Proteomes" id="UP000003250"/>
    </source>
</evidence>
<evidence type="ECO:0000256" key="4">
    <source>
        <dbReference type="ARBA" id="ARBA00022801"/>
    </source>
</evidence>
<dbReference type="GO" id="GO:0090729">
    <property type="term" value="F:toxin activity"/>
    <property type="evidence" value="ECO:0007669"/>
    <property type="project" value="UniProtKB-KW"/>
</dbReference>
<dbReference type="InterPro" id="IPR002716">
    <property type="entry name" value="PIN_dom"/>
</dbReference>
<accession>H0HV96</accession>
<dbReference type="Proteomes" id="UP000003250">
    <property type="component" value="Unassembled WGS sequence"/>
</dbReference>
<feature type="binding site" evidence="5">
    <location>
        <position position="5"/>
    </location>
    <ligand>
        <name>Mg(2+)</name>
        <dbReference type="ChEBI" id="CHEBI:18420"/>
    </ligand>
</feature>
<feature type="domain" description="PIN" evidence="6">
    <location>
        <begin position="2"/>
        <end position="113"/>
    </location>
</feature>
<evidence type="ECO:0000259" key="6">
    <source>
        <dbReference type="Pfam" id="PF01850"/>
    </source>
</evidence>
<keyword evidence="8" id="KW-1185">Reference proteome</keyword>
<evidence type="ECO:0000256" key="1">
    <source>
        <dbReference type="ARBA" id="ARBA00022649"/>
    </source>
</evidence>
<gene>
    <name evidence="5" type="primary">vapC</name>
    <name evidence="7" type="ORF">MAXJ12_20513</name>
</gene>
<dbReference type="InterPro" id="IPR022907">
    <property type="entry name" value="VapC_family"/>
</dbReference>
<comment type="function">
    <text evidence="5">Toxic component of a toxin-antitoxin (TA) system. An RNase.</text>
</comment>
<evidence type="ECO:0000256" key="2">
    <source>
        <dbReference type="ARBA" id="ARBA00022722"/>
    </source>
</evidence>
<dbReference type="Gene3D" id="3.40.50.1010">
    <property type="entry name" value="5'-nuclease"/>
    <property type="match status" value="1"/>
</dbReference>
<dbReference type="EC" id="3.1.-.-" evidence="5"/>
<comment type="cofactor">
    <cofactor evidence="5">
        <name>Mg(2+)</name>
        <dbReference type="ChEBI" id="CHEBI:18420"/>
    </cofactor>
</comment>
<protein>
    <recommendedName>
        <fullName evidence="5">Ribonuclease VapC</fullName>
        <shortName evidence="5">RNase VapC</shortName>
        <ecNumber evidence="5">3.1.-.-</ecNumber>
    </recommendedName>
    <alternativeName>
        <fullName evidence="5">Toxin VapC</fullName>
    </alternativeName>
</protein>
<dbReference type="EMBL" id="AHAM01000170">
    <property type="protein sequence ID" value="EHK55353.1"/>
    <property type="molecule type" value="Genomic_DNA"/>
</dbReference>
<keyword evidence="5" id="KW-0460">Magnesium</keyword>
<dbReference type="OrthoDB" id="329172at2"/>
<dbReference type="HAMAP" id="MF_00265">
    <property type="entry name" value="VapC_Nob1"/>
    <property type="match status" value="1"/>
</dbReference>
<keyword evidence="2 5" id="KW-0540">Nuclease</keyword>
<dbReference type="SUPFAM" id="SSF88723">
    <property type="entry name" value="PIN domain-like"/>
    <property type="match status" value="1"/>
</dbReference>